<dbReference type="AlphaFoldDB" id="A0A0V0S0C5"/>
<dbReference type="OrthoDB" id="5941565at2759"/>
<keyword evidence="3" id="KW-1185">Reference proteome</keyword>
<feature type="region of interest" description="Disordered" evidence="1">
    <location>
        <begin position="1"/>
        <end position="21"/>
    </location>
</feature>
<dbReference type="Proteomes" id="UP000054630">
    <property type="component" value="Unassembled WGS sequence"/>
</dbReference>
<evidence type="ECO:0000256" key="1">
    <source>
        <dbReference type="SAM" id="MobiDB-lite"/>
    </source>
</evidence>
<sequence length="163" mass="18917">MWSAHKAPANRGEHNHENYEEDWSSKDELVAETSKHDRLGGLGTCRTTRPIGRVADGSKCQVVFDRSAKYRKNRGQQPDVEEMFLWKGLKRDHAQQMCRHTHLFLPSLFTVGDGNRIMKNVMDSIRYSSFEKLLRVSTSSTTQGHQWSCEEQSADELQMRYRK</sequence>
<proteinExistence type="predicted"/>
<name>A0A0V0S0C5_9BILA</name>
<accession>A0A0V0S0C5</accession>
<evidence type="ECO:0000313" key="3">
    <source>
        <dbReference type="Proteomes" id="UP000054630"/>
    </source>
</evidence>
<dbReference type="EMBL" id="JYDL01000052">
    <property type="protein sequence ID" value="KRX20079.1"/>
    <property type="molecule type" value="Genomic_DNA"/>
</dbReference>
<feature type="compositionally biased region" description="Basic and acidic residues" evidence="1">
    <location>
        <begin position="11"/>
        <end position="21"/>
    </location>
</feature>
<organism evidence="2 3">
    <name type="scientific">Trichinella nelsoni</name>
    <dbReference type="NCBI Taxonomy" id="6336"/>
    <lineage>
        <taxon>Eukaryota</taxon>
        <taxon>Metazoa</taxon>
        <taxon>Ecdysozoa</taxon>
        <taxon>Nematoda</taxon>
        <taxon>Enoplea</taxon>
        <taxon>Dorylaimia</taxon>
        <taxon>Trichinellida</taxon>
        <taxon>Trichinellidae</taxon>
        <taxon>Trichinella</taxon>
    </lineage>
</organism>
<reference evidence="2 3" key="1">
    <citation type="submission" date="2015-01" db="EMBL/GenBank/DDBJ databases">
        <title>Evolution of Trichinella species and genotypes.</title>
        <authorList>
            <person name="Korhonen P.K."/>
            <person name="Edoardo P."/>
            <person name="Giuseppe L.R."/>
            <person name="Gasser R.B."/>
        </authorList>
    </citation>
    <scope>NUCLEOTIDE SEQUENCE [LARGE SCALE GENOMIC DNA]</scope>
    <source>
        <strain evidence="2">ISS37</strain>
    </source>
</reference>
<evidence type="ECO:0000313" key="2">
    <source>
        <dbReference type="EMBL" id="KRX20079.1"/>
    </source>
</evidence>
<comment type="caution">
    <text evidence="2">The sequence shown here is derived from an EMBL/GenBank/DDBJ whole genome shotgun (WGS) entry which is preliminary data.</text>
</comment>
<protein>
    <submittedName>
        <fullName evidence="2">Uncharacterized protein</fullName>
    </submittedName>
</protein>
<gene>
    <name evidence="2" type="ORF">T07_14538</name>
</gene>